<dbReference type="KEGG" id="ifl:C1H71_11945"/>
<dbReference type="InterPro" id="IPR032710">
    <property type="entry name" value="NTF2-like_dom_sf"/>
</dbReference>
<name>A0A7G3GAT0_9NEIS</name>
<accession>A0A7G3GAT0</accession>
<proteinExistence type="predicted"/>
<evidence type="ECO:0000313" key="3">
    <source>
        <dbReference type="Proteomes" id="UP000515917"/>
    </source>
</evidence>
<dbReference type="AlphaFoldDB" id="A0A7G3GAT0"/>
<gene>
    <name evidence="2" type="ORF">C1H71_11945</name>
</gene>
<keyword evidence="3" id="KW-1185">Reference proteome</keyword>
<reference evidence="2 3" key="1">
    <citation type="submission" date="2018-01" db="EMBL/GenBank/DDBJ databases">
        <title>Genome sequence of Iodobacter sp. strain PCH194 isolated from Indian Trans-Himalaya.</title>
        <authorList>
            <person name="Kumar V."/>
            <person name="Thakur V."/>
            <person name="Kumar S."/>
            <person name="Singh D."/>
        </authorList>
    </citation>
    <scope>NUCLEOTIDE SEQUENCE [LARGE SCALE GENOMIC DNA]</scope>
    <source>
        <strain evidence="2 3">PCH194</strain>
    </source>
</reference>
<dbReference type="Gene3D" id="3.10.450.50">
    <property type="match status" value="1"/>
</dbReference>
<dbReference type="Pfam" id="PF13474">
    <property type="entry name" value="SnoaL_3"/>
    <property type="match status" value="1"/>
</dbReference>
<dbReference type="Proteomes" id="UP000515917">
    <property type="component" value="Chromosome"/>
</dbReference>
<protein>
    <submittedName>
        <fullName evidence="2">Nuclear transport factor 2 family protein</fullName>
    </submittedName>
</protein>
<organism evidence="2 3">
    <name type="scientific">Iodobacter fluviatilis</name>
    <dbReference type="NCBI Taxonomy" id="537"/>
    <lineage>
        <taxon>Bacteria</taxon>
        <taxon>Pseudomonadati</taxon>
        <taxon>Pseudomonadota</taxon>
        <taxon>Betaproteobacteria</taxon>
        <taxon>Neisseriales</taxon>
        <taxon>Chitinibacteraceae</taxon>
        <taxon>Iodobacter</taxon>
    </lineage>
</organism>
<dbReference type="InterPro" id="IPR037401">
    <property type="entry name" value="SnoaL-like"/>
</dbReference>
<evidence type="ECO:0000259" key="1">
    <source>
        <dbReference type="Pfam" id="PF13474"/>
    </source>
</evidence>
<evidence type="ECO:0000313" key="2">
    <source>
        <dbReference type="EMBL" id="QBC44173.1"/>
    </source>
</evidence>
<dbReference type="EMBL" id="CP025781">
    <property type="protein sequence ID" value="QBC44173.1"/>
    <property type="molecule type" value="Genomic_DNA"/>
</dbReference>
<dbReference type="SUPFAM" id="SSF54427">
    <property type="entry name" value="NTF2-like"/>
    <property type="match status" value="1"/>
</dbReference>
<feature type="domain" description="SnoaL-like" evidence="1">
    <location>
        <begin position="5"/>
        <end position="117"/>
    </location>
</feature>
<dbReference type="RefSeq" id="WP_130106723.1">
    <property type="nucleotide sequence ID" value="NZ_CP025781.1"/>
</dbReference>
<sequence>MAYEKLLSDYKNALATQDWNKVAPLIHQDACFIFSEGTYLGKAAIEAAVTKTFDLIKSEHYLIKNLVWIYVSDLCATCTYEFNWSGLIDGVSEQGSGRGTTVIVNDSEKWVIIHEHLGPSAN</sequence>